<feature type="compositionally biased region" description="Low complexity" evidence="1">
    <location>
        <begin position="37"/>
        <end position="53"/>
    </location>
</feature>
<keyword evidence="4" id="KW-1185">Reference proteome</keyword>
<name>A0AA36BWM8_OCTVU</name>
<evidence type="ECO:0000256" key="2">
    <source>
        <dbReference type="SAM" id="SignalP"/>
    </source>
</evidence>
<evidence type="ECO:0000313" key="4">
    <source>
        <dbReference type="Proteomes" id="UP001162480"/>
    </source>
</evidence>
<dbReference type="EMBL" id="OX597838">
    <property type="protein sequence ID" value="CAI9741012.1"/>
    <property type="molecule type" value="Genomic_DNA"/>
</dbReference>
<sequence>MWKYFTALLIILSFKIEDVANQEKLPKPGSNPDQGKADNAPNKNAADASNPKPGSNPDQGKPDNAPADPISAPLG</sequence>
<accession>A0AA36BWM8</accession>
<feature type="signal peptide" evidence="2">
    <location>
        <begin position="1"/>
        <end position="21"/>
    </location>
</feature>
<evidence type="ECO:0000313" key="3">
    <source>
        <dbReference type="EMBL" id="CAI9741012.1"/>
    </source>
</evidence>
<dbReference type="Proteomes" id="UP001162480">
    <property type="component" value="Chromosome 25"/>
</dbReference>
<organism evidence="3 4">
    <name type="scientific">Octopus vulgaris</name>
    <name type="common">Common octopus</name>
    <dbReference type="NCBI Taxonomy" id="6645"/>
    <lineage>
        <taxon>Eukaryota</taxon>
        <taxon>Metazoa</taxon>
        <taxon>Spiralia</taxon>
        <taxon>Lophotrochozoa</taxon>
        <taxon>Mollusca</taxon>
        <taxon>Cephalopoda</taxon>
        <taxon>Coleoidea</taxon>
        <taxon>Octopodiformes</taxon>
        <taxon>Octopoda</taxon>
        <taxon>Incirrata</taxon>
        <taxon>Octopodidae</taxon>
        <taxon>Octopus</taxon>
    </lineage>
</organism>
<gene>
    <name evidence="3" type="ORF">OCTVUL_1B004941</name>
</gene>
<evidence type="ECO:0000256" key="1">
    <source>
        <dbReference type="SAM" id="MobiDB-lite"/>
    </source>
</evidence>
<protein>
    <submittedName>
        <fullName evidence="3">Uncharacterized protein</fullName>
    </submittedName>
</protein>
<keyword evidence="2" id="KW-0732">Signal</keyword>
<dbReference type="AlphaFoldDB" id="A0AA36BWM8"/>
<feature type="region of interest" description="Disordered" evidence="1">
    <location>
        <begin position="22"/>
        <end position="75"/>
    </location>
</feature>
<feature type="chain" id="PRO_5041286992" evidence="2">
    <location>
        <begin position="22"/>
        <end position="75"/>
    </location>
</feature>
<reference evidence="3" key="1">
    <citation type="submission" date="2023-08" db="EMBL/GenBank/DDBJ databases">
        <authorList>
            <person name="Alioto T."/>
            <person name="Alioto T."/>
            <person name="Gomez Garrido J."/>
        </authorList>
    </citation>
    <scope>NUCLEOTIDE SEQUENCE</scope>
</reference>
<proteinExistence type="predicted"/>